<dbReference type="Proteomes" id="UP000009011">
    <property type="component" value="Chromosome"/>
</dbReference>
<dbReference type="OrthoDB" id="418728at2"/>
<dbReference type="RefSeq" id="WP_014856836.1">
    <property type="nucleotide sequence ID" value="NC_018178.1"/>
</dbReference>
<name>I6ZTT3_MELRP</name>
<dbReference type="STRING" id="1191523.MROS_2174"/>
<accession>I6ZTT3</accession>
<dbReference type="AlphaFoldDB" id="I6ZTT3"/>
<reference evidence="1 2" key="1">
    <citation type="journal article" date="2013" name="PLoS ONE">
        <title>Genomic analysis of Melioribacter roseus, facultatively anaerobic organotrophic bacterium representing a novel deep lineage within Bacteriodetes/Chlorobi group.</title>
        <authorList>
            <person name="Kadnikov V.V."/>
            <person name="Mardanov A.V."/>
            <person name="Podosokorskaya O.A."/>
            <person name="Gavrilov S.N."/>
            <person name="Kublanov I.V."/>
            <person name="Beletsky A.V."/>
            <person name="Bonch-Osmolovskaya E.A."/>
            <person name="Ravin N.V."/>
        </authorList>
    </citation>
    <scope>NUCLEOTIDE SEQUENCE [LARGE SCALE GENOMIC DNA]</scope>
    <source>
        <strain evidence="2">JCM 17771 / P3M-2</strain>
    </source>
</reference>
<gene>
    <name evidence="1" type="ordered locus">MROS_2174</name>
</gene>
<organism evidence="1 2">
    <name type="scientific">Melioribacter roseus (strain DSM 23840 / JCM 17771 / VKM B-2668 / P3M-2)</name>
    <dbReference type="NCBI Taxonomy" id="1191523"/>
    <lineage>
        <taxon>Bacteria</taxon>
        <taxon>Pseudomonadati</taxon>
        <taxon>Ignavibacteriota</taxon>
        <taxon>Ignavibacteria</taxon>
        <taxon>Ignavibacteriales</taxon>
        <taxon>Melioribacteraceae</taxon>
        <taxon>Melioribacter</taxon>
    </lineage>
</organism>
<dbReference type="HOGENOM" id="CLU_1298551_0_0_10"/>
<evidence type="ECO:0000313" key="1">
    <source>
        <dbReference type="EMBL" id="AFN75404.1"/>
    </source>
</evidence>
<dbReference type="KEGG" id="mro:MROS_2174"/>
<keyword evidence="2" id="KW-1185">Reference proteome</keyword>
<protein>
    <submittedName>
        <fullName evidence="1">Uncharacterized protein</fullName>
    </submittedName>
</protein>
<evidence type="ECO:0000313" key="2">
    <source>
        <dbReference type="Proteomes" id="UP000009011"/>
    </source>
</evidence>
<sequence>MLERIVNISPNTDYKKSNGNHKFNRKNNPYAFSSITNNDSVSISPATALLSSYGWKLKNFNSGDDKIEISFEYEDFLFVASLELIELSKYQRINYRVSKTVNNYSAEVTITIGVSAPVAEDNRKNDSSRKMDKLKAFFEHIREVTLSKPNFITDILTLDTLYADYKNELKEEFFYLNHCLMKFLETYLSKKIDITNIEGVEHDFKIKSIQIK</sequence>
<proteinExistence type="predicted"/>
<dbReference type="EMBL" id="CP003557">
    <property type="protein sequence ID" value="AFN75404.1"/>
    <property type="molecule type" value="Genomic_DNA"/>
</dbReference>